<evidence type="ECO:0000256" key="2">
    <source>
        <dbReference type="ARBA" id="ARBA00022692"/>
    </source>
</evidence>
<keyword evidence="2 5" id="KW-0812">Transmembrane</keyword>
<dbReference type="EMBL" id="CP003123">
    <property type="protein sequence ID" value="AGF74993.1"/>
    <property type="molecule type" value="Genomic_DNA"/>
</dbReference>
<evidence type="ECO:0000256" key="1">
    <source>
        <dbReference type="ARBA" id="ARBA00004141"/>
    </source>
</evidence>
<dbReference type="InterPro" id="IPR024199">
    <property type="entry name" value="Uncharacterised_DsbB"/>
</dbReference>
<feature type="transmembrane region" description="Helical" evidence="5">
    <location>
        <begin position="89"/>
        <end position="109"/>
    </location>
</feature>
<dbReference type="KEGG" id="baus:BAnh1_11250"/>
<feature type="transmembrane region" description="Helical" evidence="5">
    <location>
        <begin position="160"/>
        <end position="179"/>
    </location>
</feature>
<keyword evidence="7" id="KW-1185">Reference proteome</keyword>
<dbReference type="HOGENOM" id="CLU_098660_0_0_5"/>
<accession>M1NUR7</accession>
<sequence>MTFSPPFRDIVREHFYLKLSRKEQGLWALFLTFCLSATLSIAISFEYIGGYLPCVLCEIERFPYYGAILFSVLAIFGVLFFRRSCWVQILFLCVSISMASSLVLAVYHAGVEYGFWQGPISCSARISKLTTDINQLLNQLNSVKLPSCSQAPGRFLSLSFAGWNVVASFFYLLISLYVTSKGLLSNRPKS</sequence>
<evidence type="ECO:0000313" key="6">
    <source>
        <dbReference type="EMBL" id="AGF74993.1"/>
    </source>
</evidence>
<dbReference type="InterPro" id="IPR003752">
    <property type="entry name" value="DiS_bond_form_DsbB/BdbC"/>
</dbReference>
<dbReference type="AlphaFoldDB" id="M1NUR7"/>
<gene>
    <name evidence="6" type="ordered locus">BAnh1_11250</name>
</gene>
<dbReference type="GO" id="GO:0006457">
    <property type="term" value="P:protein folding"/>
    <property type="evidence" value="ECO:0007669"/>
    <property type="project" value="InterPro"/>
</dbReference>
<dbReference type="Gene3D" id="1.20.1550.10">
    <property type="entry name" value="DsbB-like"/>
    <property type="match status" value="1"/>
</dbReference>
<dbReference type="SUPFAM" id="SSF158442">
    <property type="entry name" value="DsbB-like"/>
    <property type="match status" value="1"/>
</dbReference>
<dbReference type="RefSeq" id="WP_015398496.1">
    <property type="nucleotide sequence ID" value="NC_020300.1"/>
</dbReference>
<keyword evidence="4 5" id="KW-0472">Membrane</keyword>
<dbReference type="eggNOG" id="COG1495">
    <property type="taxonomic scope" value="Bacteria"/>
</dbReference>
<dbReference type="Pfam" id="PF02600">
    <property type="entry name" value="DsbB"/>
    <property type="match status" value="1"/>
</dbReference>
<comment type="subcellular location">
    <subcellularLocation>
        <location evidence="1">Membrane</location>
        <topology evidence="1">Multi-pass membrane protein</topology>
    </subcellularLocation>
</comment>
<dbReference type="InterPro" id="IPR023380">
    <property type="entry name" value="DsbB-like_sf"/>
</dbReference>
<dbReference type="OrthoDB" id="9808637at2"/>
<evidence type="ECO:0000256" key="4">
    <source>
        <dbReference type="ARBA" id="ARBA00023136"/>
    </source>
</evidence>
<dbReference type="GO" id="GO:0015035">
    <property type="term" value="F:protein-disulfide reductase activity"/>
    <property type="evidence" value="ECO:0007669"/>
    <property type="project" value="InterPro"/>
</dbReference>
<proteinExistence type="predicted"/>
<protein>
    <submittedName>
        <fullName evidence="6">Putative disulfide bond formation protein B</fullName>
    </submittedName>
</protein>
<dbReference type="Proteomes" id="UP000011729">
    <property type="component" value="Chromosome"/>
</dbReference>
<organism evidence="6 7">
    <name type="scientific">Bartonella australis (strain Aust/NH1)</name>
    <dbReference type="NCBI Taxonomy" id="1094489"/>
    <lineage>
        <taxon>Bacteria</taxon>
        <taxon>Pseudomonadati</taxon>
        <taxon>Pseudomonadota</taxon>
        <taxon>Alphaproteobacteria</taxon>
        <taxon>Hyphomicrobiales</taxon>
        <taxon>Bartonellaceae</taxon>
        <taxon>Bartonella</taxon>
    </lineage>
</organism>
<dbReference type="PIRSF" id="PIRSF033913">
    <property type="entry name" value="S-S_format_DsbB"/>
    <property type="match status" value="1"/>
</dbReference>
<evidence type="ECO:0000256" key="5">
    <source>
        <dbReference type="SAM" id="Phobius"/>
    </source>
</evidence>
<evidence type="ECO:0000313" key="7">
    <source>
        <dbReference type="Proteomes" id="UP000011729"/>
    </source>
</evidence>
<feature type="transmembrane region" description="Helical" evidence="5">
    <location>
        <begin position="62"/>
        <end position="82"/>
    </location>
</feature>
<name>M1NUR7_BARAA</name>
<keyword evidence="3 5" id="KW-1133">Transmembrane helix</keyword>
<dbReference type="GO" id="GO:0016020">
    <property type="term" value="C:membrane"/>
    <property type="evidence" value="ECO:0007669"/>
    <property type="project" value="UniProtKB-SubCell"/>
</dbReference>
<feature type="transmembrane region" description="Helical" evidence="5">
    <location>
        <begin position="26"/>
        <end position="50"/>
    </location>
</feature>
<evidence type="ECO:0000256" key="3">
    <source>
        <dbReference type="ARBA" id="ARBA00022989"/>
    </source>
</evidence>
<dbReference type="PATRIC" id="fig|1094489.3.peg.1379"/>
<reference evidence="6 7" key="1">
    <citation type="journal article" date="2013" name="PLoS Genet.">
        <title>A gene transfer agent and a dynamic repertoire of secretion systems hold the keys to the explosive radiation of the emerging pathogen Bartonella.</title>
        <authorList>
            <person name="Guy L."/>
            <person name="Nystedt B."/>
            <person name="Toft C."/>
            <person name="Zaremba-Niedzwiedzka K."/>
            <person name="Berglund E.C."/>
            <person name="Granberg F."/>
            <person name="Naslund K."/>
            <person name="Eriksson A.S."/>
            <person name="Andersson S.G."/>
        </authorList>
    </citation>
    <scope>NUCLEOTIDE SEQUENCE [LARGE SCALE GENOMIC DNA]</scope>
    <source>
        <strain evidence="6 7">Aust/NH1</strain>
    </source>
</reference>
<dbReference type="STRING" id="1094489.BAnh1_11250"/>